<organism evidence="1 2">
    <name type="scientific">Acinetobacter ursingii</name>
    <dbReference type="NCBI Taxonomy" id="108980"/>
    <lineage>
        <taxon>Bacteria</taxon>
        <taxon>Pseudomonadati</taxon>
        <taxon>Pseudomonadota</taxon>
        <taxon>Gammaproteobacteria</taxon>
        <taxon>Moraxellales</taxon>
        <taxon>Moraxellaceae</taxon>
        <taxon>Acinetobacter</taxon>
    </lineage>
</organism>
<gene>
    <name evidence="1" type="ORF">DHW29_01675</name>
</gene>
<dbReference type="AlphaFoldDB" id="A0A3D2SLM5"/>
<evidence type="ECO:0000313" key="1">
    <source>
        <dbReference type="EMBL" id="HCK29030.1"/>
    </source>
</evidence>
<accession>A0A3D2SLM5</accession>
<sequence>MTFYFDKSCGRSFTINIHKNIGWRDVDLAIAKLKMISPDFFEITFIKGFEQDKGKPEFPYKTKIW</sequence>
<dbReference type="Proteomes" id="UP000263596">
    <property type="component" value="Unassembled WGS sequence"/>
</dbReference>
<protein>
    <submittedName>
        <fullName evidence="1">Uncharacterized protein</fullName>
    </submittedName>
</protein>
<reference evidence="1 2" key="1">
    <citation type="journal article" date="2018" name="Nat. Biotechnol.">
        <title>A standardized bacterial taxonomy based on genome phylogeny substantially revises the tree of life.</title>
        <authorList>
            <person name="Parks D.H."/>
            <person name="Chuvochina M."/>
            <person name="Waite D.W."/>
            <person name="Rinke C."/>
            <person name="Skarshewski A."/>
            <person name="Chaumeil P.A."/>
            <person name="Hugenholtz P."/>
        </authorList>
    </citation>
    <scope>NUCLEOTIDE SEQUENCE [LARGE SCALE GENOMIC DNA]</scope>
    <source>
        <strain evidence="1">UBA9669</strain>
    </source>
</reference>
<comment type="caution">
    <text evidence="1">The sequence shown here is derived from an EMBL/GenBank/DDBJ whole genome shotgun (WGS) entry which is preliminary data.</text>
</comment>
<name>A0A3D2SLM5_9GAMM</name>
<proteinExistence type="predicted"/>
<dbReference type="EMBL" id="DPVE01000032">
    <property type="protein sequence ID" value="HCK29030.1"/>
    <property type="molecule type" value="Genomic_DNA"/>
</dbReference>
<evidence type="ECO:0000313" key="2">
    <source>
        <dbReference type="Proteomes" id="UP000263596"/>
    </source>
</evidence>